<protein>
    <submittedName>
        <fullName evidence="2">Uncharacterized protein</fullName>
    </submittedName>
</protein>
<dbReference type="KEGG" id="rha:RHA1_ro09052"/>
<geneLocation type="plasmid" evidence="2 3">
    <name>pRHL1</name>
</geneLocation>
<feature type="compositionally biased region" description="Basic and acidic residues" evidence="1">
    <location>
        <begin position="33"/>
        <end position="44"/>
    </location>
</feature>
<evidence type="ECO:0000313" key="3">
    <source>
        <dbReference type="Proteomes" id="UP000008710"/>
    </source>
</evidence>
<dbReference type="HOGENOM" id="CLU_1711842_0_0_11"/>
<name>Q0RX90_RHOJR</name>
<organism evidence="2 3">
    <name type="scientific">Rhodococcus jostii (strain RHA1)</name>
    <dbReference type="NCBI Taxonomy" id="101510"/>
    <lineage>
        <taxon>Bacteria</taxon>
        <taxon>Bacillati</taxon>
        <taxon>Actinomycetota</taxon>
        <taxon>Actinomycetes</taxon>
        <taxon>Mycobacteriales</taxon>
        <taxon>Nocardiaceae</taxon>
        <taxon>Rhodococcus</taxon>
    </lineage>
</organism>
<dbReference type="Proteomes" id="UP000008710">
    <property type="component" value="Plasmid pRHL1"/>
</dbReference>
<feature type="compositionally biased region" description="Basic and acidic residues" evidence="1">
    <location>
        <begin position="1"/>
        <end position="11"/>
    </location>
</feature>
<accession>Q0RX90</accession>
<reference evidence="3" key="1">
    <citation type="journal article" date="2006" name="Proc. Natl. Acad. Sci. U.S.A.">
        <title>The complete genome of Rhodococcus sp. RHA1 provides insights into a catabolic powerhouse.</title>
        <authorList>
            <person name="McLeod M.P."/>
            <person name="Warren R.L."/>
            <person name="Hsiao W.W.L."/>
            <person name="Araki N."/>
            <person name="Myhre M."/>
            <person name="Fernandes C."/>
            <person name="Miyazawa D."/>
            <person name="Wong W."/>
            <person name="Lillquist A.L."/>
            <person name="Wang D."/>
            <person name="Dosanjh M."/>
            <person name="Hara H."/>
            <person name="Petrescu A."/>
            <person name="Morin R.D."/>
            <person name="Yang G."/>
            <person name="Stott J.M."/>
            <person name="Schein J.E."/>
            <person name="Shin H."/>
            <person name="Smailus D."/>
            <person name="Siddiqui A.S."/>
            <person name="Marra M.A."/>
            <person name="Jones S.J.M."/>
            <person name="Holt R."/>
            <person name="Brinkman F.S.L."/>
            <person name="Miyauchi K."/>
            <person name="Fukuda M."/>
            <person name="Davies J.E."/>
            <person name="Mohn W.W."/>
            <person name="Eltis L.D."/>
        </authorList>
    </citation>
    <scope>NUCLEOTIDE SEQUENCE [LARGE SCALE GENOMIC DNA]</scope>
    <source>
        <strain evidence="3">RHA1</strain>
    </source>
</reference>
<feature type="region of interest" description="Disordered" evidence="1">
    <location>
        <begin position="1"/>
        <end position="61"/>
    </location>
</feature>
<feature type="region of interest" description="Disordered" evidence="1">
    <location>
        <begin position="80"/>
        <end position="102"/>
    </location>
</feature>
<dbReference type="AlphaFoldDB" id="Q0RX90"/>
<evidence type="ECO:0000313" key="2">
    <source>
        <dbReference type="EMBL" id="ABH00096.1"/>
    </source>
</evidence>
<gene>
    <name evidence="2" type="ordered locus">RHA1_ro09052</name>
</gene>
<dbReference type="EMBL" id="CP000432">
    <property type="protein sequence ID" value="ABH00096.1"/>
    <property type="molecule type" value="Genomic_DNA"/>
</dbReference>
<proteinExistence type="predicted"/>
<keyword evidence="2" id="KW-0614">Plasmid</keyword>
<evidence type="ECO:0000256" key="1">
    <source>
        <dbReference type="SAM" id="MobiDB-lite"/>
    </source>
</evidence>
<sequence>MVTETGWREGLPEPMRQIPIAAELPDHLPQLIDEPRPRHSESHKCLVGRYTTERRPDTSEVDDVLRVPTQLSARWPLNLGSLSAHAPPPKPPGVQFGTDDLRPTHLSPMVEYSLLTAYGAKFRHLSPPFDERARAHECCSRNTGPSRKLLPRS</sequence>